<evidence type="ECO:0000313" key="2">
    <source>
        <dbReference type="EMBL" id="CAI4003161.1"/>
    </source>
</evidence>
<feature type="chain" id="PRO_5043272600" evidence="1">
    <location>
        <begin position="23"/>
        <end position="209"/>
    </location>
</feature>
<dbReference type="EMBL" id="CAMXCT030003223">
    <property type="protein sequence ID" value="CAL4790473.1"/>
    <property type="molecule type" value="Genomic_DNA"/>
</dbReference>
<proteinExistence type="predicted"/>
<reference evidence="2" key="1">
    <citation type="submission" date="2022-10" db="EMBL/GenBank/DDBJ databases">
        <authorList>
            <person name="Chen Y."/>
            <person name="Dougan E. K."/>
            <person name="Chan C."/>
            <person name="Rhodes N."/>
            <person name="Thang M."/>
        </authorList>
    </citation>
    <scope>NUCLEOTIDE SEQUENCE</scope>
</reference>
<keyword evidence="4" id="KW-1185">Reference proteome</keyword>
<evidence type="ECO:0000313" key="4">
    <source>
        <dbReference type="Proteomes" id="UP001152797"/>
    </source>
</evidence>
<evidence type="ECO:0000313" key="3">
    <source>
        <dbReference type="EMBL" id="CAL4790473.1"/>
    </source>
</evidence>
<dbReference type="EMBL" id="CAMXCT010003223">
    <property type="protein sequence ID" value="CAI4003161.1"/>
    <property type="molecule type" value="Genomic_DNA"/>
</dbReference>
<organism evidence="2">
    <name type="scientific">Cladocopium goreaui</name>
    <dbReference type="NCBI Taxonomy" id="2562237"/>
    <lineage>
        <taxon>Eukaryota</taxon>
        <taxon>Sar</taxon>
        <taxon>Alveolata</taxon>
        <taxon>Dinophyceae</taxon>
        <taxon>Suessiales</taxon>
        <taxon>Symbiodiniaceae</taxon>
        <taxon>Cladocopium</taxon>
    </lineage>
</organism>
<accession>A0A9P1G835</accession>
<comment type="caution">
    <text evidence="2">The sequence shown here is derived from an EMBL/GenBank/DDBJ whole genome shotgun (WGS) entry which is preliminary data.</text>
</comment>
<feature type="signal peptide" evidence="1">
    <location>
        <begin position="1"/>
        <end position="22"/>
    </location>
</feature>
<dbReference type="AlphaFoldDB" id="A0A9P1G835"/>
<keyword evidence="1" id="KW-0732">Signal</keyword>
<evidence type="ECO:0000256" key="1">
    <source>
        <dbReference type="SAM" id="SignalP"/>
    </source>
</evidence>
<name>A0A9P1G835_9DINO</name>
<protein>
    <submittedName>
        <fullName evidence="2">Uncharacterized protein</fullName>
    </submittedName>
</protein>
<reference evidence="3 4" key="2">
    <citation type="submission" date="2024-05" db="EMBL/GenBank/DDBJ databases">
        <authorList>
            <person name="Chen Y."/>
            <person name="Shah S."/>
            <person name="Dougan E. K."/>
            <person name="Thang M."/>
            <person name="Chan C."/>
        </authorList>
    </citation>
    <scope>NUCLEOTIDE SEQUENCE [LARGE SCALE GENOMIC DNA]</scope>
</reference>
<sequence length="209" mass="22715">MRVANLLPILAFLAQLPRPSEPNDFVEVCAGCGSLSHALRMSGYNGKEFDILYSKNHNLMRTVGFVTILAAVWNTRPGGVLVFAPPCSSWVFLSRLWGTAKALSTLARPLDIRMLKAALARNQSKPLVKKTISKSSGKVTVTGDKRCLQQSANYPLSFGLAIAGLVSPRGAAPSVKPDIQLCPDDPDYDDDGAIDDLIKGRKYASWRKL</sequence>
<dbReference type="Proteomes" id="UP001152797">
    <property type="component" value="Unassembled WGS sequence"/>
</dbReference>
<dbReference type="EMBL" id="CAMXCT020003223">
    <property type="protein sequence ID" value="CAL1156536.1"/>
    <property type="molecule type" value="Genomic_DNA"/>
</dbReference>
<gene>
    <name evidence="2" type="ORF">C1SCF055_LOCUS29051</name>
</gene>